<accession>A0ABV7H7N2</accession>
<keyword evidence="3 5" id="KW-0949">S-adenosyl-L-methionine</keyword>
<dbReference type="Proteomes" id="UP001595556">
    <property type="component" value="Unassembled WGS sequence"/>
</dbReference>
<dbReference type="EMBL" id="JBHRTI010000004">
    <property type="protein sequence ID" value="MFC3147551.1"/>
    <property type="molecule type" value="Genomic_DNA"/>
</dbReference>
<dbReference type="InterPro" id="IPR004556">
    <property type="entry name" value="HemK-like"/>
</dbReference>
<dbReference type="RefSeq" id="WP_377302767.1">
    <property type="nucleotide sequence ID" value="NZ_CP180191.1"/>
</dbReference>
<dbReference type="Pfam" id="PF17827">
    <property type="entry name" value="PrmC_N"/>
    <property type="match status" value="1"/>
</dbReference>
<dbReference type="PROSITE" id="PS00092">
    <property type="entry name" value="N6_MTASE"/>
    <property type="match status" value="1"/>
</dbReference>
<evidence type="ECO:0000256" key="5">
    <source>
        <dbReference type="HAMAP-Rule" id="MF_02126"/>
    </source>
</evidence>
<evidence type="ECO:0000256" key="3">
    <source>
        <dbReference type="ARBA" id="ARBA00022691"/>
    </source>
</evidence>
<evidence type="ECO:0000256" key="2">
    <source>
        <dbReference type="ARBA" id="ARBA00022679"/>
    </source>
</evidence>
<dbReference type="CDD" id="cd02440">
    <property type="entry name" value="AdoMet_MTases"/>
    <property type="match status" value="1"/>
</dbReference>
<protein>
    <recommendedName>
        <fullName evidence="5">Release factor glutamine methyltransferase</fullName>
        <shortName evidence="5">RF MTase</shortName>
        <ecNumber evidence="5">2.1.1.297</ecNumber>
    </recommendedName>
    <alternativeName>
        <fullName evidence="5">N5-glutamine methyltransferase PrmC</fullName>
    </alternativeName>
    <alternativeName>
        <fullName evidence="5">Protein-(glutamine-N5) MTase PrmC</fullName>
    </alternativeName>
    <alternativeName>
        <fullName evidence="5">Protein-glutamine N-methyltransferase PrmC</fullName>
    </alternativeName>
</protein>
<dbReference type="HAMAP" id="MF_02126">
    <property type="entry name" value="RF_methyltr_PrmC"/>
    <property type="match status" value="1"/>
</dbReference>
<dbReference type="InterPro" id="IPR019874">
    <property type="entry name" value="RF_methyltr_PrmC"/>
</dbReference>
<keyword evidence="1 5" id="KW-0489">Methyltransferase</keyword>
<name>A0ABV7H7N2_9BURK</name>
<feature type="binding site" evidence="5">
    <location>
        <begin position="191"/>
        <end position="194"/>
    </location>
    <ligand>
        <name>substrate</name>
    </ligand>
</feature>
<reference evidence="9" key="1">
    <citation type="journal article" date="2019" name="Int. J. Syst. Evol. Microbiol.">
        <title>The Global Catalogue of Microorganisms (GCM) 10K type strain sequencing project: providing services to taxonomists for standard genome sequencing and annotation.</title>
        <authorList>
            <consortium name="The Broad Institute Genomics Platform"/>
            <consortium name="The Broad Institute Genome Sequencing Center for Infectious Disease"/>
            <person name="Wu L."/>
            <person name="Ma J."/>
        </authorList>
    </citation>
    <scope>NUCLEOTIDE SEQUENCE [LARGE SCALE GENOMIC DNA]</scope>
    <source>
        <strain evidence="9">KCTC 52168</strain>
    </source>
</reference>
<dbReference type="PANTHER" id="PTHR18895:SF74">
    <property type="entry name" value="MTRF1L RELEASE FACTOR GLUTAMINE METHYLTRANSFERASE"/>
    <property type="match status" value="1"/>
</dbReference>
<dbReference type="Pfam" id="PF05175">
    <property type="entry name" value="MTS"/>
    <property type="match status" value="1"/>
</dbReference>
<proteinExistence type="inferred from homology"/>
<feature type="binding site" evidence="5">
    <location>
        <position position="191"/>
    </location>
    <ligand>
        <name>S-adenosyl-L-methionine</name>
        <dbReference type="ChEBI" id="CHEBI:59789"/>
    </ligand>
</feature>
<sequence>MMLPDTLDRAMTNVRQWRALARAYGVDAFDTTALLTHALKCNRAWLIAHDNDPLTHEQHATIEGLMRERAAGTPVAYLVGEREFYGMTIRVTPAVLIPRPETELLVDFALKRLPRPAAGRRVLDLCTGSGCVAAAIAAERPAAWVFASDVSEAAAAVARGNALRMELNVDVRVGDLFAPWGSDQFDVIVANPPYIAAADEHLQQGDLRFEPRIALTDSADGLQIIQRIVQGAPQHLAAGGWIAIEHGYDQAAAVRELLAQRGFDKIASERDLAGIERISVGRWASGN</sequence>
<gene>
    <name evidence="5 8" type="primary">prmC</name>
    <name evidence="8" type="ORF">ACFOEN_07845</name>
</gene>
<comment type="function">
    <text evidence="5">Methylates the class 1 translation termination release factors RF1/PrfA and RF2/PrfB on the glutamine residue of the universally conserved GGQ motif.</text>
</comment>
<dbReference type="Gene3D" id="1.10.8.10">
    <property type="entry name" value="DNA helicase RuvA subunit, C-terminal domain"/>
    <property type="match status" value="1"/>
</dbReference>
<dbReference type="InterPro" id="IPR007848">
    <property type="entry name" value="Small_mtfrase_dom"/>
</dbReference>
<feature type="binding site" evidence="5">
    <location>
        <position position="149"/>
    </location>
    <ligand>
        <name>S-adenosyl-L-methionine</name>
        <dbReference type="ChEBI" id="CHEBI:59789"/>
    </ligand>
</feature>
<evidence type="ECO:0000256" key="1">
    <source>
        <dbReference type="ARBA" id="ARBA00022603"/>
    </source>
</evidence>
<keyword evidence="9" id="KW-1185">Reference proteome</keyword>
<dbReference type="GO" id="GO:0032259">
    <property type="term" value="P:methylation"/>
    <property type="evidence" value="ECO:0007669"/>
    <property type="project" value="UniProtKB-KW"/>
</dbReference>
<evidence type="ECO:0000313" key="8">
    <source>
        <dbReference type="EMBL" id="MFC3147551.1"/>
    </source>
</evidence>
<comment type="catalytic activity">
    <reaction evidence="4 5">
        <text>L-glutaminyl-[peptide chain release factor] + S-adenosyl-L-methionine = N(5)-methyl-L-glutaminyl-[peptide chain release factor] + S-adenosyl-L-homocysteine + H(+)</text>
        <dbReference type="Rhea" id="RHEA:42896"/>
        <dbReference type="Rhea" id="RHEA-COMP:10271"/>
        <dbReference type="Rhea" id="RHEA-COMP:10272"/>
        <dbReference type="ChEBI" id="CHEBI:15378"/>
        <dbReference type="ChEBI" id="CHEBI:30011"/>
        <dbReference type="ChEBI" id="CHEBI:57856"/>
        <dbReference type="ChEBI" id="CHEBI:59789"/>
        <dbReference type="ChEBI" id="CHEBI:61891"/>
        <dbReference type="EC" id="2.1.1.297"/>
    </reaction>
</comment>
<dbReference type="EC" id="2.1.1.297" evidence="5"/>
<dbReference type="SUPFAM" id="SSF53335">
    <property type="entry name" value="S-adenosyl-L-methionine-dependent methyltransferases"/>
    <property type="match status" value="1"/>
</dbReference>
<keyword evidence="2 5" id="KW-0808">Transferase</keyword>
<dbReference type="Gene3D" id="3.40.50.150">
    <property type="entry name" value="Vaccinia Virus protein VP39"/>
    <property type="match status" value="1"/>
</dbReference>
<dbReference type="GO" id="GO:0102559">
    <property type="term" value="F:peptide chain release factor N(5)-glutamine methyltransferase activity"/>
    <property type="evidence" value="ECO:0007669"/>
    <property type="project" value="UniProtKB-EC"/>
</dbReference>
<evidence type="ECO:0000259" key="6">
    <source>
        <dbReference type="Pfam" id="PF05175"/>
    </source>
</evidence>
<dbReference type="PANTHER" id="PTHR18895">
    <property type="entry name" value="HEMK METHYLTRANSFERASE"/>
    <property type="match status" value="1"/>
</dbReference>
<evidence type="ECO:0000256" key="4">
    <source>
        <dbReference type="ARBA" id="ARBA00048391"/>
    </source>
</evidence>
<feature type="domain" description="Release factor glutamine methyltransferase N-terminal" evidence="7">
    <location>
        <begin position="19"/>
        <end position="80"/>
    </location>
</feature>
<dbReference type="InterPro" id="IPR029063">
    <property type="entry name" value="SAM-dependent_MTases_sf"/>
</dbReference>
<comment type="similarity">
    <text evidence="5">Belongs to the protein N5-glutamine methyltransferase family. PrmC subfamily.</text>
</comment>
<comment type="caution">
    <text evidence="5">Lacks conserved residue(s) required for the propagation of feature annotation.</text>
</comment>
<dbReference type="InterPro" id="IPR040758">
    <property type="entry name" value="PrmC_N"/>
</dbReference>
<dbReference type="InterPro" id="IPR050320">
    <property type="entry name" value="N5-glutamine_MTase"/>
</dbReference>
<organism evidence="8 9">
    <name type="scientific">Piscinibacterium candidicorallinum</name>
    <dbReference type="NCBI Taxonomy" id="1793872"/>
    <lineage>
        <taxon>Bacteria</taxon>
        <taxon>Pseudomonadati</taxon>
        <taxon>Pseudomonadota</taxon>
        <taxon>Betaproteobacteria</taxon>
        <taxon>Burkholderiales</taxon>
        <taxon>Piscinibacterium</taxon>
    </lineage>
</organism>
<dbReference type="NCBIfam" id="TIGR00536">
    <property type="entry name" value="hemK_fam"/>
    <property type="match status" value="1"/>
</dbReference>
<dbReference type="NCBIfam" id="TIGR03534">
    <property type="entry name" value="RF_mod_PrmC"/>
    <property type="match status" value="1"/>
</dbReference>
<dbReference type="InterPro" id="IPR002052">
    <property type="entry name" value="DNA_methylase_N6_adenine_CS"/>
</dbReference>
<feature type="domain" description="Methyltransferase small" evidence="6">
    <location>
        <begin position="110"/>
        <end position="200"/>
    </location>
</feature>
<evidence type="ECO:0000313" key="9">
    <source>
        <dbReference type="Proteomes" id="UP001595556"/>
    </source>
</evidence>
<comment type="caution">
    <text evidence="8">The sequence shown here is derived from an EMBL/GenBank/DDBJ whole genome shotgun (WGS) entry which is preliminary data.</text>
</comment>
<evidence type="ECO:0000259" key="7">
    <source>
        <dbReference type="Pfam" id="PF17827"/>
    </source>
</evidence>